<evidence type="ECO:0000313" key="2">
    <source>
        <dbReference type="Proteomes" id="UP000239415"/>
    </source>
</evidence>
<dbReference type="EMBL" id="PVMZ01000031">
    <property type="protein sequence ID" value="PRX11477.1"/>
    <property type="molecule type" value="Genomic_DNA"/>
</dbReference>
<accession>A0A2T0JUX6</accession>
<comment type="caution">
    <text evidence="1">The sequence shown here is derived from an EMBL/GenBank/DDBJ whole genome shotgun (WGS) entry which is preliminary data.</text>
</comment>
<gene>
    <name evidence="1" type="ORF">CLV67_13153</name>
</gene>
<organism evidence="1 2">
    <name type="scientific">Actinoplanes italicus</name>
    <dbReference type="NCBI Taxonomy" id="113567"/>
    <lineage>
        <taxon>Bacteria</taxon>
        <taxon>Bacillati</taxon>
        <taxon>Actinomycetota</taxon>
        <taxon>Actinomycetes</taxon>
        <taxon>Micromonosporales</taxon>
        <taxon>Micromonosporaceae</taxon>
        <taxon>Actinoplanes</taxon>
    </lineage>
</organism>
<dbReference type="Proteomes" id="UP000239415">
    <property type="component" value="Unassembled WGS sequence"/>
</dbReference>
<dbReference type="AlphaFoldDB" id="A0A2T0JUX6"/>
<protein>
    <submittedName>
        <fullName evidence="1">Uncharacterized protein</fullName>
    </submittedName>
</protein>
<proteinExistence type="predicted"/>
<reference evidence="1 2" key="1">
    <citation type="submission" date="2018-03" db="EMBL/GenBank/DDBJ databases">
        <title>Genomic Encyclopedia of Archaeal and Bacterial Type Strains, Phase II (KMG-II): from individual species to whole genera.</title>
        <authorList>
            <person name="Goeker M."/>
        </authorList>
    </citation>
    <scope>NUCLEOTIDE SEQUENCE [LARGE SCALE GENOMIC DNA]</scope>
    <source>
        <strain evidence="1 2">DSM 43146</strain>
    </source>
</reference>
<evidence type="ECO:0000313" key="1">
    <source>
        <dbReference type="EMBL" id="PRX11477.1"/>
    </source>
</evidence>
<keyword evidence="2" id="KW-1185">Reference proteome</keyword>
<name>A0A2T0JUX6_9ACTN</name>
<sequence length="349" mass="37694">MADTDLTTPADLAGQTYETAVREKALKLKQELIRQTIQDSTSWTRAVNDRWANDHPGEWDGVPIPPEETERYREQVRTEDYEWVVPSFERFLEPDPDALNPIIASLASIEGMLEGRANADGTWVGAAAALGRINDVRTELAFWQGSFKDNFIDRFVTPLEAVVPNQRELIRYSRNAVEGAKIIHIRFRRSVLTMLDNGIKATQQLSNSACTGADALKWGSIALCALGTVGGALTAGAGVLVTAVVIDVAGTIGGGLVPPDREQTKLDLAADTATEVAANILNAQSVLGNDTFRAEEDVAKSLRDLNRGLAAERLKTLSSNTSGPFGVATPALADARADQIIAGAFRPRR</sequence>